<dbReference type="GO" id="GO:0006508">
    <property type="term" value="P:proteolysis"/>
    <property type="evidence" value="ECO:0007669"/>
    <property type="project" value="UniProtKB-KW"/>
</dbReference>
<dbReference type="EMBL" id="JAFJMO010000002">
    <property type="protein sequence ID" value="KAJ8285133.1"/>
    <property type="molecule type" value="Genomic_DNA"/>
</dbReference>
<keyword evidence="10" id="KW-0472">Membrane</keyword>
<dbReference type="Gene3D" id="2.60.120.380">
    <property type="match status" value="1"/>
</dbReference>
<evidence type="ECO:0000256" key="9">
    <source>
        <dbReference type="ARBA" id="ARBA00022837"/>
    </source>
</evidence>
<keyword evidence="13" id="KW-1185">Reference proteome</keyword>
<reference evidence="12" key="1">
    <citation type="journal article" date="2023" name="Science">
        <title>Genome structures resolve the early diversification of teleost fishes.</title>
        <authorList>
            <person name="Parey E."/>
            <person name="Louis A."/>
            <person name="Montfort J."/>
            <person name="Bouchez O."/>
            <person name="Roques C."/>
            <person name="Iampietro C."/>
            <person name="Lluch J."/>
            <person name="Castinel A."/>
            <person name="Donnadieu C."/>
            <person name="Desvignes T."/>
            <person name="Floi Bucao C."/>
            <person name="Jouanno E."/>
            <person name="Wen M."/>
            <person name="Mejri S."/>
            <person name="Dirks R."/>
            <person name="Jansen H."/>
            <person name="Henkel C."/>
            <person name="Chen W.J."/>
            <person name="Zahm M."/>
            <person name="Cabau C."/>
            <person name="Klopp C."/>
            <person name="Thompson A.W."/>
            <person name="Robinson-Rechavi M."/>
            <person name="Braasch I."/>
            <person name="Lecointre G."/>
            <person name="Bobe J."/>
            <person name="Postlethwait J.H."/>
            <person name="Berthelot C."/>
            <person name="Roest Crollius H."/>
            <person name="Guiguen Y."/>
        </authorList>
    </citation>
    <scope>NUCLEOTIDE SEQUENCE</scope>
    <source>
        <strain evidence="12">Concon-B</strain>
    </source>
</reference>
<keyword evidence="6" id="KW-0677">Repeat</keyword>
<feature type="domain" description="EF-hand" evidence="11">
    <location>
        <begin position="147"/>
        <end position="182"/>
    </location>
</feature>
<evidence type="ECO:0000256" key="6">
    <source>
        <dbReference type="ARBA" id="ARBA00022737"/>
    </source>
</evidence>
<dbReference type="SUPFAM" id="SSF49758">
    <property type="entry name" value="Calpain large subunit, middle domain (domain III)"/>
    <property type="match status" value="1"/>
</dbReference>
<evidence type="ECO:0000256" key="2">
    <source>
        <dbReference type="ARBA" id="ARBA00004496"/>
    </source>
</evidence>
<keyword evidence="8" id="KW-0788">Thiol protease</keyword>
<dbReference type="OrthoDB" id="424753at2759"/>
<gene>
    <name evidence="12" type="ORF">COCON_G00039830</name>
</gene>
<keyword evidence="3" id="KW-0963">Cytoplasm</keyword>
<dbReference type="SMART" id="SM00720">
    <property type="entry name" value="calpain_III"/>
    <property type="match status" value="1"/>
</dbReference>
<protein>
    <recommendedName>
        <fullName evidence="11">EF-hand domain-containing protein</fullName>
    </recommendedName>
</protein>
<dbReference type="InterPro" id="IPR018247">
    <property type="entry name" value="EF_Hand_1_Ca_BS"/>
</dbReference>
<dbReference type="InterPro" id="IPR022683">
    <property type="entry name" value="Calpain_III"/>
</dbReference>
<dbReference type="GO" id="GO:0008234">
    <property type="term" value="F:cysteine-type peptidase activity"/>
    <property type="evidence" value="ECO:0007669"/>
    <property type="project" value="UniProtKB-KW"/>
</dbReference>
<proteinExistence type="predicted"/>
<keyword evidence="9" id="KW-0106">Calcium</keyword>
<evidence type="ECO:0000313" key="13">
    <source>
        <dbReference type="Proteomes" id="UP001152803"/>
    </source>
</evidence>
<evidence type="ECO:0000313" key="12">
    <source>
        <dbReference type="EMBL" id="KAJ8285133.1"/>
    </source>
</evidence>
<dbReference type="GO" id="GO:0005509">
    <property type="term" value="F:calcium ion binding"/>
    <property type="evidence" value="ECO:0007669"/>
    <property type="project" value="InterPro"/>
</dbReference>
<dbReference type="InterPro" id="IPR002048">
    <property type="entry name" value="EF_hand_dom"/>
</dbReference>
<dbReference type="InterPro" id="IPR011992">
    <property type="entry name" value="EF-hand-dom_pair"/>
</dbReference>
<dbReference type="PANTHER" id="PTHR46735">
    <property type="entry name" value="CALPAIN, SMALL SUBUNIT 1 A-RELATED"/>
    <property type="match status" value="1"/>
</dbReference>
<dbReference type="GO" id="GO:0012505">
    <property type="term" value="C:endomembrane system"/>
    <property type="evidence" value="ECO:0007669"/>
    <property type="project" value="UniProtKB-SubCell"/>
</dbReference>
<evidence type="ECO:0000259" key="11">
    <source>
        <dbReference type="PROSITE" id="PS50222"/>
    </source>
</evidence>
<dbReference type="InterPro" id="IPR036213">
    <property type="entry name" value="Calpain_III_sf"/>
</dbReference>
<dbReference type="Proteomes" id="UP001152803">
    <property type="component" value="Unassembled WGS sequence"/>
</dbReference>
<name>A0A9Q1I850_CONCO</name>
<comment type="caution">
    <text evidence="12">The sequence shown here is derived from an EMBL/GenBank/DDBJ whole genome shotgun (WGS) entry which is preliminary data.</text>
</comment>
<keyword evidence="5" id="KW-0479">Metal-binding</keyword>
<dbReference type="InterPro" id="IPR022682">
    <property type="entry name" value="Calpain_domain_III"/>
</dbReference>
<evidence type="ECO:0000256" key="1">
    <source>
        <dbReference type="ARBA" id="ARBA00004308"/>
    </source>
</evidence>
<dbReference type="Gene3D" id="1.10.238.10">
    <property type="entry name" value="EF-hand"/>
    <property type="match status" value="1"/>
</dbReference>
<dbReference type="GO" id="GO:0110158">
    <property type="term" value="C:calpain complex"/>
    <property type="evidence" value="ECO:0007669"/>
    <property type="project" value="TreeGrafter"/>
</dbReference>
<evidence type="ECO:0000256" key="3">
    <source>
        <dbReference type="ARBA" id="ARBA00022490"/>
    </source>
</evidence>
<evidence type="ECO:0000256" key="10">
    <source>
        <dbReference type="ARBA" id="ARBA00023136"/>
    </source>
</evidence>
<keyword evidence="7" id="KW-0378">Hydrolase</keyword>
<evidence type="ECO:0000256" key="7">
    <source>
        <dbReference type="ARBA" id="ARBA00022801"/>
    </source>
</evidence>
<evidence type="ECO:0000256" key="4">
    <source>
        <dbReference type="ARBA" id="ARBA00022670"/>
    </source>
</evidence>
<dbReference type="FunFam" id="1.10.238.10:FF:000099">
    <property type="entry name" value="calpain-2 catalytic subunit"/>
    <property type="match status" value="1"/>
</dbReference>
<dbReference type="SUPFAM" id="SSF47473">
    <property type="entry name" value="EF-hand"/>
    <property type="match status" value="1"/>
</dbReference>
<dbReference type="PROSITE" id="PS50222">
    <property type="entry name" value="EF_HAND_2"/>
    <property type="match status" value="1"/>
</dbReference>
<keyword evidence="4" id="KW-0645">Protease</keyword>
<sequence>MNTVGFAIYEVPEEASGQRNVHLNRSFFLRNASAARSETFINLREVCSRFCLPPGEYLILPSTFQPHENGDFVVRVFSEKQADFQELDDPVEYNAKEEEIDEDDVDQRFRSLFEQLAGQDCEISAFELRRILNKVITRRGDISTDGFTLQTCRNMINLLDKDGTGKLGLVEFKILWMKIEKYLNIYREKDVDQSGTMNSMEMRVAVEEAGFSLNNALHQVLVARYSEPELTIDFDNFISCLIRLESMFNTFKALDTNEEGEVEFNIMQWINVTLL</sequence>
<evidence type="ECO:0000256" key="8">
    <source>
        <dbReference type="ARBA" id="ARBA00022807"/>
    </source>
</evidence>
<dbReference type="PROSITE" id="PS00018">
    <property type="entry name" value="EF_HAND_1"/>
    <property type="match status" value="2"/>
</dbReference>
<dbReference type="AlphaFoldDB" id="A0A9Q1I850"/>
<evidence type="ECO:0000256" key="5">
    <source>
        <dbReference type="ARBA" id="ARBA00022723"/>
    </source>
</evidence>
<accession>A0A9Q1I850</accession>
<dbReference type="Pfam" id="PF01067">
    <property type="entry name" value="Calpain_III"/>
    <property type="match status" value="1"/>
</dbReference>
<organism evidence="12 13">
    <name type="scientific">Conger conger</name>
    <name type="common">Conger eel</name>
    <name type="synonym">Muraena conger</name>
    <dbReference type="NCBI Taxonomy" id="82655"/>
    <lineage>
        <taxon>Eukaryota</taxon>
        <taxon>Metazoa</taxon>
        <taxon>Chordata</taxon>
        <taxon>Craniata</taxon>
        <taxon>Vertebrata</taxon>
        <taxon>Euteleostomi</taxon>
        <taxon>Actinopterygii</taxon>
        <taxon>Neopterygii</taxon>
        <taxon>Teleostei</taxon>
        <taxon>Anguilliformes</taxon>
        <taxon>Congridae</taxon>
        <taxon>Conger</taxon>
    </lineage>
</organism>
<dbReference type="PANTHER" id="PTHR46735:SF3">
    <property type="entry name" value="CALPAIN SMALL SUBUNIT 1-RELATED"/>
    <property type="match status" value="1"/>
</dbReference>
<comment type="subcellular location">
    <subcellularLocation>
        <location evidence="2">Cytoplasm</location>
    </subcellularLocation>
    <subcellularLocation>
        <location evidence="1">Endomembrane system</location>
    </subcellularLocation>
</comment>